<evidence type="ECO:0000256" key="1">
    <source>
        <dbReference type="SAM" id="MobiDB-lite"/>
    </source>
</evidence>
<dbReference type="AlphaFoldDB" id="A0A164D8I8"/>
<feature type="region of interest" description="Disordered" evidence="1">
    <location>
        <begin position="87"/>
        <end position="110"/>
    </location>
</feature>
<feature type="non-terminal residue" evidence="2">
    <location>
        <position position="110"/>
    </location>
</feature>
<organism evidence="2 3">
    <name type="scientific">Daphnia magna</name>
    <dbReference type="NCBI Taxonomy" id="35525"/>
    <lineage>
        <taxon>Eukaryota</taxon>
        <taxon>Metazoa</taxon>
        <taxon>Ecdysozoa</taxon>
        <taxon>Arthropoda</taxon>
        <taxon>Crustacea</taxon>
        <taxon>Branchiopoda</taxon>
        <taxon>Diplostraca</taxon>
        <taxon>Cladocera</taxon>
        <taxon>Anomopoda</taxon>
        <taxon>Daphniidae</taxon>
        <taxon>Daphnia</taxon>
    </lineage>
</organism>
<evidence type="ECO:0000313" key="2">
    <source>
        <dbReference type="EMBL" id="KZR95509.1"/>
    </source>
</evidence>
<name>A0A164D8I8_9CRUS</name>
<keyword evidence="3" id="KW-1185">Reference proteome</keyword>
<sequence>IEIENPEPTQEPDEDPAPLVLTPEIEPAVRNAVLAAGETDNVVGEVEPDATGSSGEYVGNIIAQQTTTTRSCRRTTAPAHCATIVSGAPDRWPQTPNVSPPLIVTPPLSD</sequence>
<comment type="caution">
    <text evidence="2">The sequence shown here is derived from an EMBL/GenBank/DDBJ whole genome shotgun (WGS) entry which is preliminary data.</text>
</comment>
<feature type="non-terminal residue" evidence="2">
    <location>
        <position position="1"/>
    </location>
</feature>
<evidence type="ECO:0000313" key="3">
    <source>
        <dbReference type="Proteomes" id="UP000076858"/>
    </source>
</evidence>
<dbReference type="EMBL" id="LRGB01028567">
    <property type="protein sequence ID" value="KZR95509.1"/>
    <property type="molecule type" value="Genomic_DNA"/>
</dbReference>
<accession>A0A164D8I8</accession>
<proteinExistence type="predicted"/>
<gene>
    <name evidence="2" type="ORF">APZ42_010746</name>
</gene>
<dbReference type="OrthoDB" id="8019190at2759"/>
<dbReference type="Proteomes" id="UP000076858">
    <property type="component" value="Unassembled WGS sequence"/>
</dbReference>
<protein>
    <submittedName>
        <fullName evidence="2">Uncharacterized protein</fullName>
    </submittedName>
</protein>
<reference evidence="2 3" key="1">
    <citation type="submission" date="2016-03" db="EMBL/GenBank/DDBJ databases">
        <title>EvidentialGene: Evidence-directed Construction of Genes on Genomes.</title>
        <authorList>
            <person name="Gilbert D.G."/>
            <person name="Choi J.-H."/>
            <person name="Mockaitis K."/>
            <person name="Colbourne J."/>
            <person name="Pfrender M."/>
        </authorList>
    </citation>
    <scope>NUCLEOTIDE SEQUENCE [LARGE SCALE GENOMIC DNA]</scope>
    <source>
        <strain evidence="2 3">Xinb3</strain>
        <tissue evidence="2">Complete organism</tissue>
    </source>
</reference>